<dbReference type="GO" id="GO:0043041">
    <property type="term" value="P:amino acid activation for nonribosomal peptide biosynthetic process"/>
    <property type="evidence" value="ECO:0007669"/>
    <property type="project" value="TreeGrafter"/>
</dbReference>
<dbReference type="Gene3D" id="1.10.1200.10">
    <property type="entry name" value="ACP-like"/>
    <property type="match status" value="2"/>
</dbReference>
<evidence type="ECO:0000256" key="5">
    <source>
        <dbReference type="SAM" id="MobiDB-lite"/>
    </source>
</evidence>
<feature type="region of interest" description="Disordered" evidence="5">
    <location>
        <begin position="1333"/>
        <end position="1355"/>
    </location>
</feature>
<dbReference type="CDD" id="cd19542">
    <property type="entry name" value="CT_NRPS-like"/>
    <property type="match status" value="1"/>
</dbReference>
<feature type="compositionally biased region" description="Polar residues" evidence="5">
    <location>
        <begin position="3139"/>
        <end position="3158"/>
    </location>
</feature>
<dbReference type="InterPro" id="IPR029063">
    <property type="entry name" value="SAM-dependent_MTases_sf"/>
</dbReference>
<dbReference type="NCBIfam" id="TIGR01733">
    <property type="entry name" value="AA-adenyl-dom"/>
    <property type="match status" value="2"/>
</dbReference>
<dbReference type="SUPFAM" id="SSF56801">
    <property type="entry name" value="Acetyl-CoA synthetase-like"/>
    <property type="match status" value="3"/>
</dbReference>
<feature type="domain" description="Carrier" evidence="6">
    <location>
        <begin position="2147"/>
        <end position="2221"/>
    </location>
</feature>
<feature type="compositionally biased region" description="Basic and acidic residues" evidence="5">
    <location>
        <begin position="1335"/>
        <end position="1348"/>
    </location>
</feature>
<dbReference type="Gene3D" id="3.40.50.150">
    <property type="entry name" value="Vaccinia Virus protein VP39"/>
    <property type="match status" value="1"/>
</dbReference>
<reference evidence="8" key="2">
    <citation type="submission" date="2019-10" db="EMBL/GenBank/DDBJ databases">
        <authorList>
            <consortium name="NCBI Genome Project"/>
        </authorList>
    </citation>
    <scope>NUCLEOTIDE SEQUENCE</scope>
    <source>
        <strain evidence="8">NI907</strain>
    </source>
</reference>
<dbReference type="InterPro" id="IPR029058">
    <property type="entry name" value="AB_hydrolase_fold"/>
</dbReference>
<evidence type="ECO:0000256" key="4">
    <source>
        <dbReference type="ARBA" id="ARBA00022737"/>
    </source>
</evidence>
<dbReference type="Gene3D" id="3.40.50.1820">
    <property type="entry name" value="alpha/beta hydrolase"/>
    <property type="match status" value="1"/>
</dbReference>
<dbReference type="InterPro" id="IPR036736">
    <property type="entry name" value="ACP-like_sf"/>
</dbReference>
<dbReference type="PANTHER" id="PTHR45527">
    <property type="entry name" value="NONRIBOSOMAL PEPTIDE SYNTHETASE"/>
    <property type="match status" value="1"/>
</dbReference>
<dbReference type="GO" id="GO:0016874">
    <property type="term" value="F:ligase activity"/>
    <property type="evidence" value="ECO:0007669"/>
    <property type="project" value="UniProtKB-KW"/>
</dbReference>
<dbReference type="Gene3D" id="3.30.559.10">
    <property type="entry name" value="Chloramphenicol acetyltransferase-like domain"/>
    <property type="match status" value="3"/>
</dbReference>
<dbReference type="Gene3D" id="3.30.300.30">
    <property type="match status" value="4"/>
</dbReference>
<dbReference type="FunFam" id="3.30.300.30:FF:000084">
    <property type="entry name" value="Enniatin synthase"/>
    <property type="match status" value="1"/>
</dbReference>
<keyword evidence="1" id="KW-0596">Phosphopantetheine</keyword>
<dbReference type="InterPro" id="IPR020806">
    <property type="entry name" value="PKS_PP-bd"/>
</dbReference>
<dbReference type="InterPro" id="IPR025110">
    <property type="entry name" value="AMP-bd_C"/>
</dbReference>
<dbReference type="GeneID" id="41966146"/>
<protein>
    <recommendedName>
        <fullName evidence="6">Carrier domain-containing protein</fullName>
    </recommendedName>
</protein>
<dbReference type="PANTHER" id="PTHR45527:SF1">
    <property type="entry name" value="FATTY ACID SYNTHASE"/>
    <property type="match status" value="1"/>
</dbReference>
<dbReference type="SUPFAM" id="SSF47336">
    <property type="entry name" value="ACP-like"/>
    <property type="match status" value="3"/>
</dbReference>
<keyword evidence="3" id="KW-0436">Ligase</keyword>
<dbReference type="Gene3D" id="2.30.38.10">
    <property type="entry name" value="Luciferase, Domain 3"/>
    <property type="match status" value="2"/>
</dbReference>
<dbReference type="PROSITE" id="PS00012">
    <property type="entry name" value="PHOSPHOPANTETHEINE"/>
    <property type="match status" value="3"/>
</dbReference>
<sequence length="3777" mass="415390">MISDEVAATHNGEAVEFWQQYFNDLDASVFPALPSGTAEPRPSATAKHGFSLPVEGVQQQWELGLLTQTALAVLLAKYTNAQEALYGFVLEQLPSHGKGDRLTRGPTTVTLPTRVLCGPDRSAADIMRDLASHFTSTRELEHIGLDGISDINDFCFTASQFQTLLIVTTDEGLHASSGSPMTTPDPLPVYGNRALLIHCSFSNGSASLLAHYDVNVIGGVQVTRFLRQLGAAIVELQSRSIQLPLAGINCVTAEDREEIGRWSSKELKMSEQCIHQVVAEYAFRTPKAAAVDSWDGQWTFAELDNVSSTLALYIQQLETNTGAVVPICFERSKWVIASIFAVLKAGLAFTLIDPSHPRARIAQACRQTSAVVALTSKLCIGTLEDIVPHCIVVDDFLLASHKGASEKFKPLARPQDLAYIFAPGAVVGSLGRGVGARLWITDPEDIDRLAPIGAVGELVVESPGVARGYIGSQQQSNSPFYPTPPKWYHEGEGHDGFRFYRTGDLVRYQSDGTLVYLGRKDLQVKIRGQRVEIGDVETHLRGQLPVDITPVVEAIESPGASGSVILVAFLVDLAQKDAENPDTVSAAAAAAVLIDGKDAQSISSKLQQVVPQHSIPSHYIRLRRLPRGATGKMDRKRLRVIGAEVLQQKVFGGQSSASECSVAQRLHSGSPLQQIWFESLGLNPTADIRTNNFFDLGGDSIAAIKVVNLARRRGIVITVADVMRNPTLPGLEAAVRQHGVVHASIRYSEYQEPTVLSFAQGRMWFLHKLNSGAPWYLIPLASRLRGPLRLDALSRALHGLEKRHETLRTTFEERDGVGMQVVHPPRAEVFELLDLTDGSSDYKEVLHRLQTTPIDITKEFGWRVNLLRLGKNDHVLSIVLHHIISDGWSVDLLLGELGLFYGAADQDPLSCGAPLPIQYRNFAEWQQQLETNPDQTAEYERQLRYWIGQLKDSSPAELIADFPRPPILSGEADAVRFSIQGELYDALKAFSNLYQVTDFAVLLATFRATHYRMVGAENAAIGVPAAGRTRPELEDLVGFFVNTQCIQLPIGPGETFETLVQQAWLNSTTALENQDVPFERVVAEVAPGLHDMSRNPLVQLMFAVHSQTNLRDIELQGLVNEKVPLATPTRFDVEFHLFNEEGRFAGEVLFSKDLFLPQSVNGMVSIFLEILRQGIAEPHKPLATLALTDGLPEVARALQPGETDYWQDLSVVDVFLAQVKSSPDAIAIIDASSSFTYAELDFQSTKLASWLGRREITPETLVGVLAPRSCEAVVAFLGVLKANLAYLPLDVSSPTARIDAILSSVPGEKLILVGSDVTIPTLQTTNLDFVPINDTVEKNSPSDDEKPSTRPGPNSLAYAIFTSGSTGKPKGVMIEHKSILRLVKGTKSVTALHPSQPLRVAHLANTAFDASIWETYLAILTGGTLICIDYFTTIDAKKLGDVFVRKSVNVALLSPSLLKTLLTHKPEAISGLNVLFIGGDRLDERDTLKAQALIPHGVFNAYGPTENGVISTIFHVKNRDASDRFVNGVPIGHAFSDSKAYVMDPEQNIVPAGVMGELVVAGQGLARGYIGPDLDMGRFVHINIDGQSVRVYRTGDKVRWRPDGELEFFGRLDQQVKVRGHRIEPAEIEAEIMRHELVHEAAVVLCPHDGREELVGFATVDDTKSTAPSEMDKQVGDWKDLFDNSAYADIQSIDTSIIGRDFSGWTSMVDGSLIDRVEMEEWLDDTVHTLLDGQPAGHVLEIGTGSGMILFNLGDGLESYVGLEPSGPAVAFVTKVIKSMPALAERAKVHMGMATDLPRLQGLRPELVVVNSVAQYFPSLKYLEEVIDVLVSIPGIRRLFFGDMRSYAINQQFLVARVLHKIGINVTKAEVREKVAELEENEEELLVDPAFFAQLVKKMPHRVRHVEILPKKMRAANELSSYRYSAVIHLHTPDEPASPIYEVEESSWTDFTKTKMDGQMLSSLLQHSKGHMVPIGNIPHSMTIKERYILESLDGENEPGWISSAQSRAKQCASLSVAELLRLGEEAGYSVELSWARQRSQQGGLDVVFYRLDNTHKKQRTLFRFPADSDSSRSLASVPTQKLRDRRIETEIRSQLKAALPAYMVPAHIIILNQLPITVNGKLDRKGLADKAKTLLKKEPGRITWEAPRTEVEIALCEEFSKILGVKVSAADNFFDLGGHSLMATRLLSRINRRLDADASVKLLFTYPVVKDLAAALEQEQGSALYKPITSTEYQGPLEQSFAQGRLWFLDQLNPNATLYIMPLALRLRGHLQVDALAEALRVLEQRHEALRTTFKLGEGGVGLQVVHPPRAEVLTILDVADGNYEDILRREQTQPFDLTSEFSWRVHLLRLGENEHVLSIVMHHIIYDGWSIEILCRELSNLYSALVHGKDPTPSLPPIAVQYRDFSVWQKEADQVAEHERQLVYWAKQLQDSVPAEFFCDFPRPDNPSGKAGVVSAAIEGSLYENLQAFGRARRITTFNILLAAFRAAHYRLTGAEDAAVGTPVANRNRPELENIVGFFTNTQCIRIRLDAGVTFSGLVEQVRHTTAAAMEHQDVPFDRIVSRVYHGSNRHSQNPLVQLMFAVQTQDDLGAIRLERLTTESLVTMPSTRFDMELHLSQEAGRMSATVLFAQDLFHPATVRSILSVFCETLRRGLADPDVPIAELPLTDGVAELDGMGLSQVESTAYPRDMSIVDLFQAQVKLNRDAIAVTDTSSRLTYAELDEQSDKLASWLCLRGLRPEALVGVLAPRSCESIVAMLGILKACLAYLPLDVNVPADRIEAILSAVPGHKLILCGSSERAVEKQWPDTELVYISHALGRGDHGTSPTQRPLATSLAYVVFTSGSTGKPKGVMIEHRGVIRLVKDSNVAARLPGAPSVAHVANIAFDMAVWEIYAPLLNGGKIICIDRFAALDCKELESSFAREGVQAAMLPTAVVKRCIVDAPDLLRSMHTLLVGGELFDANDAVKVRALVPNGNLYNVYGPTENTILSTIHQFNVSEHYVNGVPIGKAVSNSGAYVMDSQQRLVSIGVVGELVLTGDGLARGYTDPALNQGRFIFINLDNQVVRAYRTGDRVRHRPKDGSIEFLGRMDQQVKIRGHRVEPAEVETALLAHHLVHEAIVVVRRLEGSDPDLVGFVTAQSDDSTHPSSIGDATSTVNGLGGQSGTSDIEAKILNSLRGLLPSYMVPKRVVVLDKMPLNENGKVDRKSLSVDAQAVPTVDEAMVKRHGPRNHVEAIVCGQFSAVLDVEVDISDNFFHLGGHSLLAAKVASSISRLVHARVSVRHIFNNPVVEELAAKIQSDLLLDPKASLGAPSLPITAPFELISPKTLQESILCEASLRLPQYDGSIQDVYPATHTQKLYLHNPATGSPRPMVPFVISFPPGSDCSRAVETCSALFQHFDIFRTIFLCIDGAYYQVVLKNIPVPIVISETEDDRLTNSTSDLLQGDNRKPTRLGEPAFHCTVLKNKSLSVVLQMSHAIYDGLSLEHIVYAVHGLYHGSSLPRPPSFVSYMQNLADSREEGYTFWRSLLSGSSMTVLETCHHMRLRQGSGSGYLSRILEVPRHKSKLNITLATVFTAACALALSEESASGDVLFGRVVSGRHPLPAAYQHVVGPCTNTVPVRVSTKNISRVDLLRQVQDQHLRSLPYEAIGFGEIKEHCADWSDATDNYGCRVAFHNFDPRPQSGVEGHRIKLETAALEVRERQLRQGGSVVQESSWDEEALYDVELEGFVEQNGRRLRIGIKASRQAVEEGVVDHLLEQVCTNFLALNTDLQDPTT</sequence>
<dbReference type="InterPro" id="IPR001242">
    <property type="entry name" value="Condensation_dom"/>
</dbReference>
<dbReference type="Gene3D" id="3.30.559.30">
    <property type="entry name" value="Nonribosomal peptide synthetase, condensation domain"/>
    <property type="match status" value="4"/>
</dbReference>
<dbReference type="PROSITE" id="PS00455">
    <property type="entry name" value="AMP_BINDING"/>
    <property type="match status" value="1"/>
</dbReference>
<dbReference type="Pfam" id="PF00501">
    <property type="entry name" value="AMP-binding"/>
    <property type="match status" value="3"/>
</dbReference>
<dbReference type="InterPro" id="IPR009081">
    <property type="entry name" value="PP-bd_ACP"/>
</dbReference>
<dbReference type="Pfam" id="PF00668">
    <property type="entry name" value="Condensation"/>
    <property type="match status" value="3"/>
</dbReference>
<dbReference type="SUPFAM" id="SSF53335">
    <property type="entry name" value="S-adenosyl-L-methionine-dependent methyltransferases"/>
    <property type="match status" value="1"/>
</dbReference>
<dbReference type="GO" id="GO:0031177">
    <property type="term" value="F:phosphopantetheine binding"/>
    <property type="evidence" value="ECO:0007669"/>
    <property type="project" value="InterPro"/>
</dbReference>
<accession>A0A6P8APE7</accession>
<reference evidence="8" key="3">
    <citation type="submission" date="2025-08" db="UniProtKB">
        <authorList>
            <consortium name="RefSeq"/>
        </authorList>
    </citation>
    <scope>IDENTIFICATION</scope>
    <source>
        <strain evidence="8">NI907</strain>
    </source>
</reference>
<dbReference type="GO" id="GO:0044550">
    <property type="term" value="P:secondary metabolite biosynthetic process"/>
    <property type="evidence" value="ECO:0007669"/>
    <property type="project" value="TreeGrafter"/>
</dbReference>
<gene>
    <name evidence="8" type="ORF">PgNI_11271</name>
</gene>
<evidence type="ECO:0000256" key="1">
    <source>
        <dbReference type="ARBA" id="ARBA00022450"/>
    </source>
</evidence>
<dbReference type="InterPro" id="IPR045851">
    <property type="entry name" value="AMP-bd_C_sf"/>
</dbReference>
<dbReference type="CDD" id="cd19531">
    <property type="entry name" value="LCL_NRPS-like"/>
    <property type="match status" value="2"/>
</dbReference>
<reference evidence="7 8" key="1">
    <citation type="journal article" date="2019" name="Mol. Biol. Evol.">
        <title>Blast fungal genomes show frequent chromosomal changes, gene gains and losses, and effector gene turnover.</title>
        <authorList>
            <person name="Gomez Luciano L.B."/>
            <person name="Jason Tsai I."/>
            <person name="Chuma I."/>
            <person name="Tosa Y."/>
            <person name="Chen Y.H."/>
            <person name="Li J.Y."/>
            <person name="Li M.Y."/>
            <person name="Jade Lu M.Y."/>
            <person name="Nakayashiki H."/>
            <person name="Li W.H."/>
        </authorList>
    </citation>
    <scope>NUCLEOTIDE SEQUENCE [LARGE SCALE GENOMIC DNA]</scope>
    <source>
        <strain evidence="7 8">NI907</strain>
    </source>
</reference>
<organism evidence="7 8">
    <name type="scientific">Pyricularia grisea</name>
    <name type="common">Crabgrass-specific blast fungus</name>
    <name type="synonym">Magnaporthe grisea</name>
    <dbReference type="NCBI Taxonomy" id="148305"/>
    <lineage>
        <taxon>Eukaryota</taxon>
        <taxon>Fungi</taxon>
        <taxon>Dikarya</taxon>
        <taxon>Ascomycota</taxon>
        <taxon>Pezizomycotina</taxon>
        <taxon>Sordariomycetes</taxon>
        <taxon>Sordariomycetidae</taxon>
        <taxon>Magnaporthales</taxon>
        <taxon>Pyriculariaceae</taxon>
        <taxon>Pyricularia</taxon>
    </lineage>
</organism>
<dbReference type="PROSITE" id="PS50075">
    <property type="entry name" value="CARRIER"/>
    <property type="match status" value="3"/>
</dbReference>
<name>A0A6P8APE7_PYRGI</name>
<dbReference type="FunFam" id="3.40.50.980:FF:000001">
    <property type="entry name" value="Non-ribosomal peptide synthetase"/>
    <property type="match status" value="1"/>
</dbReference>
<dbReference type="SUPFAM" id="SSF52777">
    <property type="entry name" value="CoA-dependent acyltransferases"/>
    <property type="match status" value="7"/>
</dbReference>
<keyword evidence="4" id="KW-0677">Repeat</keyword>
<dbReference type="GO" id="GO:0005737">
    <property type="term" value="C:cytoplasm"/>
    <property type="evidence" value="ECO:0007669"/>
    <property type="project" value="TreeGrafter"/>
</dbReference>
<proteinExistence type="predicted"/>
<evidence type="ECO:0000313" key="7">
    <source>
        <dbReference type="Proteomes" id="UP000515153"/>
    </source>
</evidence>
<dbReference type="NCBIfam" id="NF003417">
    <property type="entry name" value="PRK04813.1"/>
    <property type="match status" value="5"/>
</dbReference>
<evidence type="ECO:0000256" key="3">
    <source>
        <dbReference type="ARBA" id="ARBA00022598"/>
    </source>
</evidence>
<feature type="domain" description="Carrier" evidence="6">
    <location>
        <begin position="3228"/>
        <end position="3302"/>
    </location>
</feature>
<dbReference type="CDD" id="cd05930">
    <property type="entry name" value="A_NRPS"/>
    <property type="match status" value="2"/>
</dbReference>
<dbReference type="RefSeq" id="XP_030976774.1">
    <property type="nucleotide sequence ID" value="XM_031131241.1"/>
</dbReference>
<dbReference type="Pfam" id="PF13193">
    <property type="entry name" value="AMP-binding_C"/>
    <property type="match status" value="1"/>
</dbReference>
<dbReference type="KEGG" id="pgri:PgNI_11271"/>
<dbReference type="InterPro" id="IPR023213">
    <property type="entry name" value="CAT-like_dom_sf"/>
</dbReference>
<feature type="domain" description="Carrier" evidence="6">
    <location>
        <begin position="663"/>
        <end position="739"/>
    </location>
</feature>
<dbReference type="InterPro" id="IPR042099">
    <property type="entry name" value="ANL_N_sf"/>
</dbReference>
<dbReference type="InterPro" id="IPR000873">
    <property type="entry name" value="AMP-dep_synth/lig_dom"/>
</dbReference>
<evidence type="ECO:0000259" key="6">
    <source>
        <dbReference type="PROSITE" id="PS50075"/>
    </source>
</evidence>
<evidence type="ECO:0000256" key="2">
    <source>
        <dbReference type="ARBA" id="ARBA00022553"/>
    </source>
</evidence>
<dbReference type="InterPro" id="IPR010071">
    <property type="entry name" value="AA_adenyl_dom"/>
</dbReference>
<dbReference type="Gene3D" id="3.40.50.980">
    <property type="match status" value="4"/>
</dbReference>
<evidence type="ECO:0000313" key="8">
    <source>
        <dbReference type="RefSeq" id="XP_030976774.1"/>
    </source>
</evidence>
<dbReference type="SMART" id="SM00823">
    <property type="entry name" value="PKS_PP"/>
    <property type="match status" value="3"/>
</dbReference>
<dbReference type="InterPro" id="IPR006162">
    <property type="entry name" value="Ppantetheine_attach_site"/>
</dbReference>
<keyword evidence="2" id="KW-0597">Phosphoprotein</keyword>
<dbReference type="InterPro" id="IPR020845">
    <property type="entry name" value="AMP-binding_CS"/>
</dbReference>
<dbReference type="Pfam" id="PF00550">
    <property type="entry name" value="PP-binding"/>
    <property type="match status" value="3"/>
</dbReference>
<dbReference type="Proteomes" id="UP000515153">
    <property type="component" value="Chromosome VI"/>
</dbReference>
<feature type="region of interest" description="Disordered" evidence="5">
    <location>
        <begin position="3139"/>
        <end position="3162"/>
    </location>
</feature>
<dbReference type="FunFam" id="3.30.300.30:FF:000015">
    <property type="entry name" value="Nonribosomal peptide synthase SidD"/>
    <property type="match status" value="2"/>
</dbReference>
<dbReference type="Gene3D" id="3.40.50.12780">
    <property type="entry name" value="N-terminal domain of ligase-like"/>
    <property type="match status" value="2"/>
</dbReference>
<keyword evidence="7" id="KW-1185">Reference proteome</keyword>